<evidence type="ECO:0000259" key="2">
    <source>
        <dbReference type="PROSITE" id="PS50160"/>
    </source>
</evidence>
<reference evidence="3 4" key="1">
    <citation type="journal article" date="2016" name="Sci. Rep.">
        <title>Metabolic traits of an uncultured archaeal lineage -MSBL1- from brine pools of the Red Sea.</title>
        <authorList>
            <person name="Mwirichia R."/>
            <person name="Alam I."/>
            <person name="Rashid M."/>
            <person name="Vinu M."/>
            <person name="Ba-Alawi W."/>
            <person name="Anthony Kamau A."/>
            <person name="Kamanda Ngugi D."/>
            <person name="Goker M."/>
            <person name="Klenk H.P."/>
            <person name="Bajic V."/>
            <person name="Stingl U."/>
        </authorList>
    </citation>
    <scope>NUCLEOTIDE SEQUENCE [LARGE SCALE GENOMIC DNA]</scope>
    <source>
        <strain evidence="3">SCGC-AAA261C02</strain>
    </source>
</reference>
<sequence length="149" mass="16949">KAKAETLDLAVIGAYAGKGKRAGLYGSYLLAARDPTSGELCTVTKVGSGYTDEELEELTNKFKKLTRKQKPSEVNAELEPDHWIKPEHVFEVIYDEIQKSPPEKHTSKYGLRFPRFVELREDMSIEDVDTVDDIEQLFNRQEKRKSGQS</sequence>
<proteinExistence type="predicted"/>
<dbReference type="GO" id="GO:0003910">
    <property type="term" value="F:DNA ligase (ATP) activity"/>
    <property type="evidence" value="ECO:0007669"/>
    <property type="project" value="InterPro"/>
</dbReference>
<dbReference type="Pfam" id="PF04679">
    <property type="entry name" value="DNA_ligase_A_C"/>
    <property type="match status" value="1"/>
</dbReference>
<dbReference type="GO" id="GO:0006281">
    <property type="term" value="P:DNA repair"/>
    <property type="evidence" value="ECO:0007669"/>
    <property type="project" value="InterPro"/>
</dbReference>
<dbReference type="PROSITE" id="PS50160">
    <property type="entry name" value="DNA_LIGASE_A3"/>
    <property type="match status" value="1"/>
</dbReference>
<name>A0A133UYD4_9EURY</name>
<evidence type="ECO:0000313" key="4">
    <source>
        <dbReference type="Proteomes" id="UP000070520"/>
    </source>
</evidence>
<accession>A0A133UYD4</accession>
<dbReference type="GO" id="GO:0006310">
    <property type="term" value="P:DNA recombination"/>
    <property type="evidence" value="ECO:0007669"/>
    <property type="project" value="InterPro"/>
</dbReference>
<dbReference type="PANTHER" id="PTHR45674:SF7">
    <property type="entry name" value="DNA LIGASE"/>
    <property type="match status" value="1"/>
</dbReference>
<evidence type="ECO:0000256" key="1">
    <source>
        <dbReference type="ARBA" id="ARBA00022598"/>
    </source>
</evidence>
<comment type="caution">
    <text evidence="3">The sequence shown here is derived from an EMBL/GenBank/DDBJ whole genome shotgun (WGS) entry which is preliminary data.</text>
</comment>
<organism evidence="3 4">
    <name type="scientific">candidate division MSBL1 archaeon SCGC-AAA261C02</name>
    <dbReference type="NCBI Taxonomy" id="1698272"/>
    <lineage>
        <taxon>Archaea</taxon>
        <taxon>Methanobacteriati</taxon>
        <taxon>Methanobacteriota</taxon>
        <taxon>candidate division MSBL1</taxon>
    </lineage>
</organism>
<dbReference type="GO" id="GO:0006273">
    <property type="term" value="P:lagging strand elongation"/>
    <property type="evidence" value="ECO:0007669"/>
    <property type="project" value="TreeGrafter"/>
</dbReference>
<dbReference type="Gene3D" id="2.40.50.140">
    <property type="entry name" value="Nucleic acid-binding proteins"/>
    <property type="match status" value="1"/>
</dbReference>
<keyword evidence="4" id="KW-1185">Reference proteome</keyword>
<protein>
    <recommendedName>
        <fullName evidence="2">ATP-dependent DNA ligase family profile domain-containing protein</fullName>
    </recommendedName>
</protein>
<feature type="non-terminal residue" evidence="3">
    <location>
        <position position="1"/>
    </location>
</feature>
<feature type="domain" description="ATP-dependent DNA ligase family profile" evidence="2">
    <location>
        <begin position="1"/>
        <end position="34"/>
    </location>
</feature>
<dbReference type="GO" id="GO:0005524">
    <property type="term" value="F:ATP binding"/>
    <property type="evidence" value="ECO:0007669"/>
    <property type="project" value="InterPro"/>
</dbReference>
<dbReference type="SUPFAM" id="SSF50249">
    <property type="entry name" value="Nucleic acid-binding proteins"/>
    <property type="match status" value="1"/>
</dbReference>
<gene>
    <name evidence="3" type="ORF">AKJ42_03555</name>
</gene>
<evidence type="ECO:0000313" key="3">
    <source>
        <dbReference type="EMBL" id="KXA99210.1"/>
    </source>
</evidence>
<dbReference type="PANTHER" id="PTHR45674">
    <property type="entry name" value="DNA LIGASE 1/3 FAMILY MEMBER"/>
    <property type="match status" value="1"/>
</dbReference>
<dbReference type="InterPro" id="IPR012309">
    <property type="entry name" value="DNA_ligase_ATP-dep_C"/>
</dbReference>
<dbReference type="AlphaFoldDB" id="A0A133UYD4"/>
<dbReference type="InterPro" id="IPR050191">
    <property type="entry name" value="ATP-dep_DNA_ligase"/>
</dbReference>
<keyword evidence="1" id="KW-0436">Ligase</keyword>
<dbReference type="InterPro" id="IPR012340">
    <property type="entry name" value="NA-bd_OB-fold"/>
</dbReference>
<dbReference type="InterPro" id="IPR012310">
    <property type="entry name" value="DNA_ligase_ATP-dep_cent"/>
</dbReference>
<dbReference type="EMBL" id="LHXW01000060">
    <property type="protein sequence ID" value="KXA99210.1"/>
    <property type="molecule type" value="Genomic_DNA"/>
</dbReference>
<dbReference type="Proteomes" id="UP000070520">
    <property type="component" value="Unassembled WGS sequence"/>
</dbReference>